<keyword evidence="2" id="KW-0963">Cytoplasm</keyword>
<evidence type="ECO:0000256" key="2">
    <source>
        <dbReference type="ARBA" id="ARBA00022490"/>
    </source>
</evidence>
<dbReference type="AlphaFoldDB" id="A0A378LS75"/>
<protein>
    <submittedName>
        <fullName evidence="3">Uncharacterized protein</fullName>
    </submittedName>
</protein>
<sequence length="414" mass="47821">MPQITGRDIYSIKEWQTILDGSKYDKENTIIEQISEAITKYHHLEKKEADNIFDRKALLIQIERLCDHYITERRENLISKSKGEVKKLEGSVDYWILSLKKKANSKLHYLNKLEEFLTNAKPHHIQRKEMIEHLKVRNQTNTPSRLKLFSGTYLEKIDPVHRQFEFNMNHLPNKKSGLNAAFLDWIKSEDPTPFFLWLESHEVLTQNTVIDKKHKIKLIDYEVQTAHIVTFKSLDGQNFLVSKQKNSDAEAEPLNSRLMKNYTFKMGSAFGSTAFVWSMDNENDFITHPHQEGKFHHSSLSSGKSVRCAGMWAVSNGIVTHISNSSGHYRPSSLSFYLLIKFLESKGVINSNTKVADLRKENEAIDPSKPFGGKKSPYISLEEYLSWAEELPEVQEYLNNIKKPEDTSTSCIIL</sequence>
<organism evidence="3 4">
    <name type="scientific">Legionella wadsworthii</name>
    <dbReference type="NCBI Taxonomy" id="28088"/>
    <lineage>
        <taxon>Bacteria</taxon>
        <taxon>Pseudomonadati</taxon>
        <taxon>Pseudomonadota</taxon>
        <taxon>Gammaproteobacteria</taxon>
        <taxon>Legionellales</taxon>
        <taxon>Legionellaceae</taxon>
        <taxon>Legionella</taxon>
    </lineage>
</organism>
<dbReference type="RefSeq" id="WP_031564855.1">
    <property type="nucleotide sequence ID" value="NZ_CAAAIS010000001.1"/>
</dbReference>
<name>A0A378LS75_9GAMM</name>
<evidence type="ECO:0000313" key="4">
    <source>
        <dbReference type="Proteomes" id="UP000255297"/>
    </source>
</evidence>
<dbReference type="InterPro" id="IPR044159">
    <property type="entry name" value="IQM"/>
</dbReference>
<evidence type="ECO:0000313" key="3">
    <source>
        <dbReference type="EMBL" id="STY29815.1"/>
    </source>
</evidence>
<dbReference type="EMBL" id="UGPB01000001">
    <property type="protein sequence ID" value="STY29815.1"/>
    <property type="molecule type" value="Genomic_DNA"/>
</dbReference>
<accession>A0A378LS75</accession>
<dbReference type="OrthoDB" id="5650168at2"/>
<evidence type="ECO:0000256" key="1">
    <source>
        <dbReference type="ARBA" id="ARBA00004496"/>
    </source>
</evidence>
<dbReference type="Proteomes" id="UP000255297">
    <property type="component" value="Unassembled WGS sequence"/>
</dbReference>
<dbReference type="STRING" id="1122170.GCA_000701265_00469"/>
<proteinExistence type="predicted"/>
<gene>
    <name evidence="3" type="ORF">NCTC11532_02017</name>
</gene>
<dbReference type="GO" id="GO:0005737">
    <property type="term" value="C:cytoplasm"/>
    <property type="evidence" value="ECO:0007669"/>
    <property type="project" value="UniProtKB-SubCell"/>
</dbReference>
<reference evidence="3 4" key="1">
    <citation type="submission" date="2018-06" db="EMBL/GenBank/DDBJ databases">
        <authorList>
            <consortium name="Pathogen Informatics"/>
            <person name="Doyle S."/>
        </authorList>
    </citation>
    <scope>NUCLEOTIDE SEQUENCE [LARGE SCALE GENOMIC DNA]</scope>
    <source>
        <strain evidence="3 4">NCTC11532</strain>
    </source>
</reference>
<keyword evidence="4" id="KW-1185">Reference proteome</keyword>
<dbReference type="PANTHER" id="PTHR31250:SF27">
    <property type="entry name" value="IQ DOMAIN-CONTAINING PROTEIN IQM5"/>
    <property type="match status" value="1"/>
</dbReference>
<dbReference type="PANTHER" id="PTHR31250">
    <property type="entry name" value="IQ DOMAIN-CONTAINING PROTEIN IQM3"/>
    <property type="match status" value="1"/>
</dbReference>
<comment type="subcellular location">
    <subcellularLocation>
        <location evidence="1">Cytoplasm</location>
    </subcellularLocation>
</comment>